<accession>A0A7F5RKU9</accession>
<dbReference type="GeneID" id="108745182"/>
<dbReference type="Proteomes" id="UP000192223">
    <property type="component" value="Unplaced"/>
</dbReference>
<sequence length="705" mass="82603">MQYLEEILQWFKRIPSLMLNKRCFNSLLELVADSKDAKIRQKAVAVSKDLVALPKFSQYIIPNFATLLEAIEERMWDIDYDVCINAVEFFGAVMSHYPQYLNFKLEVAISTLMLQKNYPLARAAGQFTIKSFRRDNENNEDIDVIHKLMQLLSVPKFLERIALLVESVIDFARELQNYDLIFTMLMREDSTEEEDIILCSLLSQSVVQIATGRSPVVRDRCRKEKPQELVNQKIAYFFITRLYDLMRKFSSNALCTKSFCEILLVFNYEETPLTHYNKYLDQLMNLQESLFINSVNEDVLDSFSKLYSTWMAEYCPFKLRASAAFDIVLEKTVKVYKLNLEEYNEEKSELVKSNLEIDLLHLEVLFRYNDLRKIIDWNTLFVSWDLNDEYFTIQSIERNMKCCYWFLLWEARGLKDLNVTADLLQQKIDQLELKCASFISQCLIIMSQNQEKPTLLQTAFDVIIDLHLEYLNELSAKFSKVQPFKQLHLKVSTTQAQNVLVDYVLSRAFTAVEKKTLKMRRSNLAKLMNAFIEDIIPHEEHFTKVFMFYDEYYENYFDIFNTTLDMFQKLGGVAVTCSIIVLTIRYSYIEYLTLKGNFDSAHPEIEQINALGQRFLQYLKSNKAAEDSVLGVLKHAVSYTSSVLEHRHFLHFFNSFIPALKINQHKELFDHIMKCMPEGDEDAPEAFVRFAKKLNCKKGKSYSSL</sequence>
<dbReference type="GO" id="GO:0007062">
    <property type="term" value="P:sister chromatid cohesion"/>
    <property type="evidence" value="ECO:0007669"/>
    <property type="project" value="TreeGrafter"/>
</dbReference>
<keyword evidence="4" id="KW-1185">Reference proteome</keyword>
<evidence type="ECO:0000313" key="4">
    <source>
        <dbReference type="Proteomes" id="UP000192223"/>
    </source>
</evidence>
<evidence type="ECO:0000256" key="2">
    <source>
        <dbReference type="SAM" id="Coils"/>
    </source>
</evidence>
<proteinExistence type="inferred from homology"/>
<dbReference type="GO" id="GO:0003682">
    <property type="term" value="F:chromatin binding"/>
    <property type="evidence" value="ECO:0007669"/>
    <property type="project" value="TreeGrafter"/>
</dbReference>
<evidence type="ECO:0000256" key="1">
    <source>
        <dbReference type="ARBA" id="ARBA00005486"/>
    </source>
</evidence>
<dbReference type="InterPro" id="IPR039662">
    <property type="entry name" value="Cohesin_Scc3/SA"/>
</dbReference>
<name>A0A7F5RKU9_AGRPL</name>
<dbReference type="PANTHER" id="PTHR11199:SF0">
    <property type="entry name" value="LD34181P-RELATED"/>
    <property type="match status" value="1"/>
</dbReference>
<keyword evidence="2" id="KW-0175">Coiled coil</keyword>
<feature type="domain" description="Cohesin subunit SCC3/SA HEAT-repeats" evidence="3">
    <location>
        <begin position="164"/>
        <end position="409"/>
    </location>
</feature>
<dbReference type="GO" id="GO:0000785">
    <property type="term" value="C:chromatin"/>
    <property type="evidence" value="ECO:0007669"/>
    <property type="project" value="TreeGrafter"/>
</dbReference>
<dbReference type="OrthoDB" id="498590at2759"/>
<dbReference type="GO" id="GO:0008278">
    <property type="term" value="C:cohesin complex"/>
    <property type="evidence" value="ECO:0007669"/>
    <property type="project" value="TreeGrafter"/>
</dbReference>
<organism evidence="4 5">
    <name type="scientific">Agrilus planipennis</name>
    <name type="common">Emerald ash borer</name>
    <name type="synonym">Agrilus marcopoli</name>
    <dbReference type="NCBI Taxonomy" id="224129"/>
    <lineage>
        <taxon>Eukaryota</taxon>
        <taxon>Metazoa</taxon>
        <taxon>Ecdysozoa</taxon>
        <taxon>Arthropoda</taxon>
        <taxon>Hexapoda</taxon>
        <taxon>Insecta</taxon>
        <taxon>Pterygota</taxon>
        <taxon>Neoptera</taxon>
        <taxon>Endopterygota</taxon>
        <taxon>Coleoptera</taxon>
        <taxon>Polyphaga</taxon>
        <taxon>Elateriformia</taxon>
        <taxon>Buprestoidea</taxon>
        <taxon>Buprestidae</taxon>
        <taxon>Agrilinae</taxon>
        <taxon>Agrilus</taxon>
    </lineage>
</organism>
<dbReference type="InterPro" id="IPR016024">
    <property type="entry name" value="ARM-type_fold"/>
</dbReference>
<dbReference type="GO" id="GO:0005634">
    <property type="term" value="C:nucleus"/>
    <property type="evidence" value="ECO:0007669"/>
    <property type="project" value="TreeGrafter"/>
</dbReference>
<reference evidence="5" key="1">
    <citation type="submission" date="2025-08" db="UniProtKB">
        <authorList>
            <consortium name="RefSeq"/>
        </authorList>
    </citation>
    <scope>IDENTIFICATION</scope>
    <source>
        <tissue evidence="5">Entire body</tissue>
    </source>
</reference>
<dbReference type="RefSeq" id="XP_025836647.1">
    <property type="nucleotide sequence ID" value="XM_025980862.1"/>
</dbReference>
<dbReference type="SUPFAM" id="SSF48371">
    <property type="entry name" value="ARM repeat"/>
    <property type="match status" value="1"/>
</dbReference>
<dbReference type="InterPro" id="IPR056396">
    <property type="entry name" value="HEAT_SCC3-SA"/>
</dbReference>
<dbReference type="AlphaFoldDB" id="A0A7F5RKU9"/>
<feature type="coiled-coil region" evidence="2">
    <location>
        <begin position="414"/>
        <end position="441"/>
    </location>
</feature>
<gene>
    <name evidence="5" type="primary">LOC108745182</name>
</gene>
<evidence type="ECO:0000313" key="5">
    <source>
        <dbReference type="RefSeq" id="XP_025836647.1"/>
    </source>
</evidence>
<evidence type="ECO:0000259" key="3">
    <source>
        <dbReference type="Pfam" id="PF24571"/>
    </source>
</evidence>
<comment type="similarity">
    <text evidence="1">Belongs to the SCC3 family.</text>
</comment>
<protein>
    <submittedName>
        <fullName evidence="5">Uncharacterized protein LOC108745182 isoform X2</fullName>
    </submittedName>
</protein>
<dbReference type="Pfam" id="PF24571">
    <property type="entry name" value="HEAT_SCC3-SA"/>
    <property type="match status" value="1"/>
</dbReference>
<dbReference type="PANTHER" id="PTHR11199">
    <property type="entry name" value="STROMAL ANTIGEN"/>
    <property type="match status" value="1"/>
</dbReference>